<feature type="transmembrane region" description="Helical" evidence="9">
    <location>
        <begin position="95"/>
        <end position="116"/>
    </location>
</feature>
<dbReference type="Gene3D" id="3.40.50.1010">
    <property type="entry name" value="5'-nuclease"/>
    <property type="match status" value="1"/>
</dbReference>
<dbReference type="SUPFAM" id="SSF88723">
    <property type="entry name" value="PIN domain-like"/>
    <property type="match status" value="1"/>
</dbReference>
<dbReference type="InterPro" id="IPR022907">
    <property type="entry name" value="VapC_family"/>
</dbReference>
<keyword evidence="9" id="KW-0472">Membrane</keyword>
<evidence type="ECO:0000256" key="6">
    <source>
        <dbReference type="ARBA" id="ARBA00022842"/>
    </source>
</evidence>
<keyword evidence="6 8" id="KW-0460">Magnesium</keyword>
<gene>
    <name evidence="8" type="primary">vapC</name>
    <name evidence="11" type="ORF">V8247_03710</name>
</gene>
<reference evidence="11 12" key="1">
    <citation type="submission" date="2024-03" db="EMBL/GenBank/DDBJ databases">
        <title>A Dehalogenimonas Isolated from Estuarine Sediments Dihaloeliminates Chlorinated Alkanes.</title>
        <authorList>
            <person name="Yang Y."/>
            <person name="Wang H."/>
        </authorList>
    </citation>
    <scope>NUCLEOTIDE SEQUENCE [LARGE SCALE GENOMIC DNA]</scope>
    <source>
        <strain evidence="11 12">W</strain>
    </source>
</reference>
<evidence type="ECO:0000259" key="10">
    <source>
        <dbReference type="Pfam" id="PF01850"/>
    </source>
</evidence>
<evidence type="ECO:0000256" key="5">
    <source>
        <dbReference type="ARBA" id="ARBA00022801"/>
    </source>
</evidence>
<dbReference type="CDD" id="cd18741">
    <property type="entry name" value="PIN_VapC4-5_FitB-like"/>
    <property type="match status" value="1"/>
</dbReference>
<dbReference type="InterPro" id="IPR029060">
    <property type="entry name" value="PIN-like_dom_sf"/>
</dbReference>
<dbReference type="EC" id="3.1.-.-" evidence="8"/>
<evidence type="ECO:0000256" key="7">
    <source>
        <dbReference type="ARBA" id="ARBA00038093"/>
    </source>
</evidence>
<evidence type="ECO:0000313" key="11">
    <source>
        <dbReference type="EMBL" id="WWX26083.1"/>
    </source>
</evidence>
<keyword evidence="2 8" id="KW-1277">Toxin-antitoxin system</keyword>
<dbReference type="PANTHER" id="PTHR33653">
    <property type="entry name" value="RIBONUCLEASE VAPC2"/>
    <property type="match status" value="1"/>
</dbReference>
<accession>A0ABZ2J733</accession>
<evidence type="ECO:0000256" key="8">
    <source>
        <dbReference type="HAMAP-Rule" id="MF_00265"/>
    </source>
</evidence>
<keyword evidence="5 8" id="KW-0378">Hydrolase</keyword>
<organism evidence="11 12">
    <name type="scientific">Candidatus Dehalogenimonas loeffleri</name>
    <dbReference type="NCBI Taxonomy" id="3127115"/>
    <lineage>
        <taxon>Bacteria</taxon>
        <taxon>Bacillati</taxon>
        <taxon>Chloroflexota</taxon>
        <taxon>Dehalococcoidia</taxon>
        <taxon>Dehalococcoidales</taxon>
        <taxon>Dehalococcoidaceae</taxon>
        <taxon>Dehalogenimonas</taxon>
    </lineage>
</organism>
<feature type="binding site" evidence="8">
    <location>
        <position position="14"/>
    </location>
    <ligand>
        <name>Mg(2+)</name>
        <dbReference type="ChEBI" id="CHEBI:18420"/>
    </ligand>
</feature>
<protein>
    <recommendedName>
        <fullName evidence="8">Ribonuclease VapC</fullName>
        <shortName evidence="8">RNase VapC</shortName>
        <ecNumber evidence="8">3.1.-.-</ecNumber>
    </recommendedName>
    <alternativeName>
        <fullName evidence="8">Toxin VapC</fullName>
    </alternativeName>
</protein>
<evidence type="ECO:0000313" key="12">
    <source>
        <dbReference type="Proteomes" id="UP001375370"/>
    </source>
</evidence>
<keyword evidence="8" id="KW-0800">Toxin</keyword>
<dbReference type="Proteomes" id="UP001375370">
    <property type="component" value="Chromosome"/>
</dbReference>
<keyword evidence="3 8" id="KW-0540">Nuclease</keyword>
<comment type="function">
    <text evidence="8">Toxic component of a toxin-antitoxin (TA) system. An RNase.</text>
</comment>
<dbReference type="InterPro" id="IPR050556">
    <property type="entry name" value="Type_II_TA_system_RNase"/>
</dbReference>
<evidence type="ECO:0000256" key="1">
    <source>
        <dbReference type="ARBA" id="ARBA00001946"/>
    </source>
</evidence>
<evidence type="ECO:0000256" key="3">
    <source>
        <dbReference type="ARBA" id="ARBA00022722"/>
    </source>
</evidence>
<keyword evidence="9" id="KW-0812">Transmembrane</keyword>
<feature type="domain" description="PIN" evidence="10">
    <location>
        <begin position="12"/>
        <end position="119"/>
    </location>
</feature>
<feature type="binding site" evidence="8">
    <location>
        <position position="101"/>
    </location>
    <ligand>
        <name>Mg(2+)</name>
        <dbReference type="ChEBI" id="CHEBI:18420"/>
    </ligand>
</feature>
<evidence type="ECO:0000256" key="2">
    <source>
        <dbReference type="ARBA" id="ARBA00022649"/>
    </source>
</evidence>
<dbReference type="Pfam" id="PF01850">
    <property type="entry name" value="PIN"/>
    <property type="match status" value="1"/>
</dbReference>
<dbReference type="InterPro" id="IPR002716">
    <property type="entry name" value="PIN_dom"/>
</dbReference>
<proteinExistence type="inferred from homology"/>
<dbReference type="PANTHER" id="PTHR33653:SF1">
    <property type="entry name" value="RIBONUCLEASE VAPC2"/>
    <property type="match status" value="1"/>
</dbReference>
<dbReference type="RefSeq" id="WP_338738894.1">
    <property type="nucleotide sequence ID" value="NZ_CP146612.1"/>
</dbReference>
<keyword evidence="12" id="KW-1185">Reference proteome</keyword>
<dbReference type="HAMAP" id="MF_00265">
    <property type="entry name" value="VapC_Nob1"/>
    <property type="match status" value="1"/>
</dbReference>
<evidence type="ECO:0000256" key="9">
    <source>
        <dbReference type="SAM" id="Phobius"/>
    </source>
</evidence>
<comment type="cofactor">
    <cofactor evidence="1 8">
        <name>Mg(2+)</name>
        <dbReference type="ChEBI" id="CHEBI:18420"/>
    </cofactor>
</comment>
<dbReference type="EMBL" id="CP146612">
    <property type="protein sequence ID" value="WWX26083.1"/>
    <property type="molecule type" value="Genomic_DNA"/>
</dbReference>
<comment type="similarity">
    <text evidence="7 8">Belongs to the PINc/VapC protein family.</text>
</comment>
<keyword evidence="4 8" id="KW-0479">Metal-binding</keyword>
<evidence type="ECO:0000256" key="4">
    <source>
        <dbReference type="ARBA" id="ARBA00022723"/>
    </source>
</evidence>
<name>A0ABZ2J733_9CHLR</name>
<keyword evidence="9" id="KW-1133">Transmembrane helix</keyword>
<sequence length="136" mass="14781">MSGSRVKGIACVVDTDIAIDFLRKREYARILLNRWADDGLLAVSTLTHLEIYQGMKPAEEADTNAFLDGLVSIGVDVPVARQAGMMLRALRSTGITIGMADAIIAATALWLGVPLLTNNVEHYPFTDLQVIRGLKI</sequence>